<protein>
    <submittedName>
        <fullName evidence="1">Uncharacterized protein</fullName>
    </submittedName>
</protein>
<evidence type="ECO:0000313" key="2">
    <source>
        <dbReference type="Proteomes" id="UP001283361"/>
    </source>
</evidence>
<evidence type="ECO:0000313" key="1">
    <source>
        <dbReference type="EMBL" id="KAK3758758.1"/>
    </source>
</evidence>
<proteinExistence type="predicted"/>
<dbReference type="Proteomes" id="UP001283361">
    <property type="component" value="Unassembled WGS sequence"/>
</dbReference>
<comment type="caution">
    <text evidence="1">The sequence shown here is derived from an EMBL/GenBank/DDBJ whole genome shotgun (WGS) entry which is preliminary data.</text>
</comment>
<gene>
    <name evidence="1" type="ORF">RRG08_013843</name>
</gene>
<keyword evidence="2" id="KW-1185">Reference proteome</keyword>
<dbReference type="AlphaFoldDB" id="A0AAE1D707"/>
<organism evidence="1 2">
    <name type="scientific">Elysia crispata</name>
    <name type="common">lettuce slug</name>
    <dbReference type="NCBI Taxonomy" id="231223"/>
    <lineage>
        <taxon>Eukaryota</taxon>
        <taxon>Metazoa</taxon>
        <taxon>Spiralia</taxon>
        <taxon>Lophotrochozoa</taxon>
        <taxon>Mollusca</taxon>
        <taxon>Gastropoda</taxon>
        <taxon>Heterobranchia</taxon>
        <taxon>Euthyneura</taxon>
        <taxon>Panpulmonata</taxon>
        <taxon>Sacoglossa</taxon>
        <taxon>Placobranchoidea</taxon>
        <taxon>Plakobranchidae</taxon>
        <taxon>Elysia</taxon>
    </lineage>
</organism>
<accession>A0AAE1D707</accession>
<reference evidence="1" key="1">
    <citation type="journal article" date="2023" name="G3 (Bethesda)">
        <title>A reference genome for the long-term kleptoplast-retaining sea slug Elysia crispata morphotype clarki.</title>
        <authorList>
            <person name="Eastman K.E."/>
            <person name="Pendleton A.L."/>
            <person name="Shaikh M.A."/>
            <person name="Suttiyut T."/>
            <person name="Ogas R."/>
            <person name="Tomko P."/>
            <person name="Gavelis G."/>
            <person name="Widhalm J.R."/>
            <person name="Wisecaver J.H."/>
        </authorList>
    </citation>
    <scope>NUCLEOTIDE SEQUENCE</scope>
    <source>
        <strain evidence="1">ECLA1</strain>
    </source>
</reference>
<sequence>MNVVCRCPLQDFTRDGKTLRAASCGQTAVGASTIVVNRLQQDYSRLSLVPCGWQMNIPCRWRAGCLNPCIRCKLQNSWSYRLHYQELSTLRRFAFH</sequence>
<name>A0AAE1D707_9GAST</name>
<dbReference type="EMBL" id="JAWDGP010005217">
    <property type="protein sequence ID" value="KAK3758758.1"/>
    <property type="molecule type" value="Genomic_DNA"/>
</dbReference>